<reference evidence="2 3" key="1">
    <citation type="submission" date="2021-06" db="EMBL/GenBank/DDBJ databases">
        <title>Caerostris extrusa draft genome.</title>
        <authorList>
            <person name="Kono N."/>
            <person name="Arakawa K."/>
        </authorList>
    </citation>
    <scope>NUCLEOTIDE SEQUENCE [LARGE SCALE GENOMIC DNA]</scope>
</reference>
<evidence type="ECO:0000313" key="3">
    <source>
        <dbReference type="Proteomes" id="UP001054945"/>
    </source>
</evidence>
<evidence type="ECO:0000313" key="2">
    <source>
        <dbReference type="EMBL" id="GIY95323.1"/>
    </source>
</evidence>
<dbReference type="Proteomes" id="UP001054945">
    <property type="component" value="Unassembled WGS sequence"/>
</dbReference>
<gene>
    <name evidence="2" type="ORF">CEXT_137981</name>
</gene>
<protein>
    <submittedName>
        <fullName evidence="2">Uncharacterized protein</fullName>
    </submittedName>
</protein>
<accession>A0AAV4XKW5</accession>
<feature type="compositionally biased region" description="Basic residues" evidence="1">
    <location>
        <begin position="1"/>
        <end position="10"/>
    </location>
</feature>
<organism evidence="2 3">
    <name type="scientific">Caerostris extrusa</name>
    <name type="common">Bark spider</name>
    <name type="synonym">Caerostris bankana</name>
    <dbReference type="NCBI Taxonomy" id="172846"/>
    <lineage>
        <taxon>Eukaryota</taxon>
        <taxon>Metazoa</taxon>
        <taxon>Ecdysozoa</taxon>
        <taxon>Arthropoda</taxon>
        <taxon>Chelicerata</taxon>
        <taxon>Arachnida</taxon>
        <taxon>Araneae</taxon>
        <taxon>Araneomorphae</taxon>
        <taxon>Entelegynae</taxon>
        <taxon>Araneoidea</taxon>
        <taxon>Araneidae</taxon>
        <taxon>Caerostris</taxon>
    </lineage>
</organism>
<dbReference type="EMBL" id="BPLR01017896">
    <property type="protein sequence ID" value="GIY95323.1"/>
    <property type="molecule type" value="Genomic_DNA"/>
</dbReference>
<feature type="region of interest" description="Disordered" evidence="1">
    <location>
        <begin position="1"/>
        <end position="84"/>
    </location>
</feature>
<dbReference type="AlphaFoldDB" id="A0AAV4XKW5"/>
<name>A0AAV4XKW5_CAEEX</name>
<evidence type="ECO:0000256" key="1">
    <source>
        <dbReference type="SAM" id="MobiDB-lite"/>
    </source>
</evidence>
<comment type="caution">
    <text evidence="2">The sequence shown here is derived from an EMBL/GenBank/DDBJ whole genome shotgun (WGS) entry which is preliminary data.</text>
</comment>
<proteinExistence type="predicted"/>
<sequence length="84" mass="9559">MLIVCRKGKDKSKQGATTERNRKSKQEGAVKEMKEREKAKRRWSREKESNQGATTEIGKANKKVPRKGNEISIGESGKTDNIIW</sequence>
<keyword evidence="3" id="KW-1185">Reference proteome</keyword>
<feature type="compositionally biased region" description="Basic and acidic residues" evidence="1">
    <location>
        <begin position="19"/>
        <end position="38"/>
    </location>
</feature>